<accession>A0AC34GFW6</accession>
<name>A0AC34GFW6_9BILA</name>
<sequence length="68" mass="8202">MEGMNAYEIVRDFVQLSDEATRNLFYEYMIRKKIRNKTFWTNVLTNETEWATVFGIDNAFRIPCEDKK</sequence>
<proteinExistence type="predicted"/>
<evidence type="ECO:0000313" key="2">
    <source>
        <dbReference type="WBParaSite" id="ES5_v2.g28638.t1"/>
    </source>
</evidence>
<protein>
    <submittedName>
        <fullName evidence="2">Uncharacterized protein</fullName>
    </submittedName>
</protein>
<organism evidence="1 2">
    <name type="scientific">Panagrolaimus sp. ES5</name>
    <dbReference type="NCBI Taxonomy" id="591445"/>
    <lineage>
        <taxon>Eukaryota</taxon>
        <taxon>Metazoa</taxon>
        <taxon>Ecdysozoa</taxon>
        <taxon>Nematoda</taxon>
        <taxon>Chromadorea</taxon>
        <taxon>Rhabditida</taxon>
        <taxon>Tylenchina</taxon>
        <taxon>Panagrolaimomorpha</taxon>
        <taxon>Panagrolaimoidea</taxon>
        <taxon>Panagrolaimidae</taxon>
        <taxon>Panagrolaimus</taxon>
    </lineage>
</organism>
<evidence type="ECO:0000313" key="1">
    <source>
        <dbReference type="Proteomes" id="UP000887579"/>
    </source>
</evidence>
<dbReference type="WBParaSite" id="ES5_v2.g28638.t1">
    <property type="protein sequence ID" value="ES5_v2.g28638.t1"/>
    <property type="gene ID" value="ES5_v2.g28638"/>
</dbReference>
<dbReference type="Proteomes" id="UP000887579">
    <property type="component" value="Unplaced"/>
</dbReference>
<reference evidence="2" key="1">
    <citation type="submission" date="2022-11" db="UniProtKB">
        <authorList>
            <consortium name="WormBaseParasite"/>
        </authorList>
    </citation>
    <scope>IDENTIFICATION</scope>
</reference>